<gene>
    <name evidence="2" type="ORF">ACIGXA_15615</name>
</gene>
<keyword evidence="3" id="KW-1185">Reference proteome</keyword>
<accession>A0ABW8C766</accession>
<feature type="domain" description="L,D-TPase catalytic" evidence="1">
    <location>
        <begin position="100"/>
        <end position="245"/>
    </location>
</feature>
<dbReference type="PANTHER" id="PTHR38589">
    <property type="entry name" value="BLR0621 PROTEIN"/>
    <property type="match status" value="1"/>
</dbReference>
<dbReference type="PANTHER" id="PTHR38589:SF1">
    <property type="entry name" value="BLR0621 PROTEIN"/>
    <property type="match status" value="1"/>
</dbReference>
<evidence type="ECO:0000313" key="3">
    <source>
        <dbReference type="Proteomes" id="UP001614394"/>
    </source>
</evidence>
<sequence>MGLTHLRGTAVGRRVISLRPRSRRAAAVAAITVWAVTGTLLGSAPAHGAAAPPPRFPVPVTVGSAHQVISVQAHGTYATVIAWQQSGAIWIKRYETSAARVGSHGITNGATRKQGTYTTPTGTYTLTQGFGVAADPGTRMPYHRVTAADWWVEDPDSRYYNSMRQAAQGGFPLTEAGDHGSEHLINYPVQYRNALVINFNTGPAVKGRGAGIFLHALGPKAGPTAGCVAIPQSVLTDVVRWADPAQHPVIAIG</sequence>
<proteinExistence type="predicted"/>
<name>A0ABW8C766_9ACTN</name>
<protein>
    <submittedName>
        <fullName evidence="2">L,D-transpeptidase family protein</fullName>
    </submittedName>
</protein>
<reference evidence="2 3" key="1">
    <citation type="submission" date="2024-10" db="EMBL/GenBank/DDBJ databases">
        <title>The Natural Products Discovery Center: Release of the First 8490 Sequenced Strains for Exploring Actinobacteria Biosynthetic Diversity.</title>
        <authorList>
            <person name="Kalkreuter E."/>
            <person name="Kautsar S.A."/>
            <person name="Yang D."/>
            <person name="Bader C.D."/>
            <person name="Teijaro C.N."/>
            <person name="Fluegel L."/>
            <person name="Davis C.M."/>
            <person name="Simpson J.R."/>
            <person name="Lauterbach L."/>
            <person name="Steele A.D."/>
            <person name="Gui C."/>
            <person name="Meng S."/>
            <person name="Li G."/>
            <person name="Viehrig K."/>
            <person name="Ye F."/>
            <person name="Su P."/>
            <person name="Kiefer A.F."/>
            <person name="Nichols A."/>
            <person name="Cepeda A.J."/>
            <person name="Yan W."/>
            <person name="Fan B."/>
            <person name="Jiang Y."/>
            <person name="Adhikari A."/>
            <person name="Zheng C.-J."/>
            <person name="Schuster L."/>
            <person name="Cowan T.M."/>
            <person name="Smanski M.J."/>
            <person name="Chevrette M.G."/>
            <person name="De Carvalho L.P.S."/>
            <person name="Shen B."/>
        </authorList>
    </citation>
    <scope>NUCLEOTIDE SEQUENCE [LARGE SCALE GENOMIC DNA]</scope>
    <source>
        <strain evidence="2 3">NPDC053399</strain>
    </source>
</reference>
<organism evidence="2 3">
    <name type="scientific">Streptomyces fildesensis</name>
    <dbReference type="NCBI Taxonomy" id="375757"/>
    <lineage>
        <taxon>Bacteria</taxon>
        <taxon>Bacillati</taxon>
        <taxon>Actinomycetota</taxon>
        <taxon>Actinomycetes</taxon>
        <taxon>Kitasatosporales</taxon>
        <taxon>Streptomycetaceae</taxon>
        <taxon>Streptomyces</taxon>
    </lineage>
</organism>
<comment type="caution">
    <text evidence="2">The sequence shown here is derived from an EMBL/GenBank/DDBJ whole genome shotgun (WGS) entry which is preliminary data.</text>
</comment>
<evidence type="ECO:0000259" key="1">
    <source>
        <dbReference type="Pfam" id="PF03734"/>
    </source>
</evidence>
<evidence type="ECO:0000313" key="2">
    <source>
        <dbReference type="EMBL" id="MFI9101943.1"/>
    </source>
</evidence>
<dbReference type="InterPro" id="IPR005490">
    <property type="entry name" value="LD_TPept_cat_dom"/>
</dbReference>
<dbReference type="Pfam" id="PF03734">
    <property type="entry name" value="YkuD"/>
    <property type="match status" value="1"/>
</dbReference>
<dbReference type="RefSeq" id="WP_399648967.1">
    <property type="nucleotide sequence ID" value="NZ_JBITYG010000004.1"/>
</dbReference>
<dbReference type="Proteomes" id="UP001614394">
    <property type="component" value="Unassembled WGS sequence"/>
</dbReference>
<dbReference type="EMBL" id="JBITYG010000004">
    <property type="protein sequence ID" value="MFI9101943.1"/>
    <property type="molecule type" value="Genomic_DNA"/>
</dbReference>